<evidence type="ECO:0000313" key="1">
    <source>
        <dbReference type="EMBL" id="KKK95124.1"/>
    </source>
</evidence>
<comment type="caution">
    <text evidence="1">The sequence shown here is derived from an EMBL/GenBank/DDBJ whole genome shotgun (WGS) entry which is preliminary data.</text>
</comment>
<gene>
    <name evidence="1" type="ORF">LCGC14_2675940</name>
</gene>
<proteinExistence type="predicted"/>
<accession>A0A0F9BXP2</accession>
<protein>
    <submittedName>
        <fullName evidence="1">Uncharacterized protein</fullName>
    </submittedName>
</protein>
<dbReference type="AlphaFoldDB" id="A0A0F9BXP2"/>
<name>A0A0F9BXP2_9ZZZZ</name>
<sequence length="96" mass="9935">MASFAWTVAEDTNFVVGDSPVTISVNAALVEGYVACDGTGSILVEIAPEGTSYGGQFTIKPDEGVSLGGARISKIRITHSGTDSSYRVATLPIIKV</sequence>
<organism evidence="1">
    <name type="scientific">marine sediment metagenome</name>
    <dbReference type="NCBI Taxonomy" id="412755"/>
    <lineage>
        <taxon>unclassified sequences</taxon>
        <taxon>metagenomes</taxon>
        <taxon>ecological metagenomes</taxon>
    </lineage>
</organism>
<dbReference type="EMBL" id="LAZR01047050">
    <property type="protein sequence ID" value="KKK95124.1"/>
    <property type="molecule type" value="Genomic_DNA"/>
</dbReference>
<reference evidence="1" key="1">
    <citation type="journal article" date="2015" name="Nature">
        <title>Complex archaea that bridge the gap between prokaryotes and eukaryotes.</title>
        <authorList>
            <person name="Spang A."/>
            <person name="Saw J.H."/>
            <person name="Jorgensen S.L."/>
            <person name="Zaremba-Niedzwiedzka K."/>
            <person name="Martijn J."/>
            <person name="Lind A.E."/>
            <person name="van Eijk R."/>
            <person name="Schleper C."/>
            <person name="Guy L."/>
            <person name="Ettema T.J."/>
        </authorList>
    </citation>
    <scope>NUCLEOTIDE SEQUENCE</scope>
</reference>